<dbReference type="SUPFAM" id="SSF53300">
    <property type="entry name" value="vWA-like"/>
    <property type="match status" value="1"/>
</dbReference>
<dbReference type="PANTHER" id="PTHR35023">
    <property type="entry name" value="CHELATASE-RELATED"/>
    <property type="match status" value="1"/>
</dbReference>
<dbReference type="EMBL" id="FNBN01000002">
    <property type="protein sequence ID" value="SDF50176.1"/>
    <property type="molecule type" value="Genomic_DNA"/>
</dbReference>
<evidence type="ECO:0000313" key="3">
    <source>
        <dbReference type="Proteomes" id="UP000199045"/>
    </source>
</evidence>
<reference evidence="2 3" key="1">
    <citation type="submission" date="2016-10" db="EMBL/GenBank/DDBJ databases">
        <authorList>
            <person name="de Groot N.N."/>
        </authorList>
    </citation>
    <scope>NUCLEOTIDE SEQUENCE [LARGE SCALE GENOMIC DNA]</scope>
    <source>
        <strain evidence="2 3">DSM 527</strain>
    </source>
</reference>
<dbReference type="InterPro" id="IPR052989">
    <property type="entry name" value="Mg-chelatase_DI-like"/>
</dbReference>
<dbReference type="Pfam" id="PF13519">
    <property type="entry name" value="VWA_2"/>
    <property type="match status" value="1"/>
</dbReference>
<dbReference type="PANTHER" id="PTHR35023:SF1">
    <property type="entry name" value="MG-PROTOPORPHYRIN IX CHELATASE"/>
    <property type="match status" value="1"/>
</dbReference>
<dbReference type="PROSITE" id="PS50234">
    <property type="entry name" value="VWFA"/>
    <property type="match status" value="1"/>
</dbReference>
<accession>A0A1G7LLB8</accession>
<dbReference type="RefSeq" id="WP_089830194.1">
    <property type="nucleotide sequence ID" value="NZ_FNBN01000002.1"/>
</dbReference>
<dbReference type="AlphaFoldDB" id="A0A1G7LLB8"/>
<feature type="domain" description="VWFA" evidence="1">
    <location>
        <begin position="65"/>
        <end position="237"/>
    </location>
</feature>
<proteinExistence type="predicted"/>
<dbReference type="Gene3D" id="3.40.50.410">
    <property type="entry name" value="von Willebrand factor, type A domain"/>
    <property type="match status" value="1"/>
</dbReference>
<sequence>MQLKARSADARKGITLKVPLPRQGKQQKTAVPSAQPDVLETVKYYLTHDKVEIRHKRHQSKAAMHVFFLIDSSGSMIKDRQIAYIKGLIAETIARYKTKRIKYAAVALNNGDAELLSAPTLGVEELIKALSQLTTGGKTNMRAGFGMISQLLKSNIREHVTLYIFTDGKINTGSTDDPFREAVTFYKQYLTVIKQTTIIDNESGFVRLGLAEKLAMSIGAGYQHMQQNAAIPADQLR</sequence>
<dbReference type="STRING" id="104663.SAMN04488121_102108"/>
<evidence type="ECO:0000313" key="2">
    <source>
        <dbReference type="EMBL" id="SDF50176.1"/>
    </source>
</evidence>
<dbReference type="InterPro" id="IPR002035">
    <property type="entry name" value="VWF_A"/>
</dbReference>
<protein>
    <submittedName>
        <fullName evidence="2">Mg-chelatase subunit ChlD</fullName>
    </submittedName>
</protein>
<organism evidence="2 3">
    <name type="scientific">Chitinophaga filiformis</name>
    <name type="common">Myxococcus filiformis</name>
    <name type="synonym">Flexibacter filiformis</name>
    <dbReference type="NCBI Taxonomy" id="104663"/>
    <lineage>
        <taxon>Bacteria</taxon>
        <taxon>Pseudomonadati</taxon>
        <taxon>Bacteroidota</taxon>
        <taxon>Chitinophagia</taxon>
        <taxon>Chitinophagales</taxon>
        <taxon>Chitinophagaceae</taxon>
        <taxon>Chitinophaga</taxon>
    </lineage>
</organism>
<dbReference type="InterPro" id="IPR036465">
    <property type="entry name" value="vWFA_dom_sf"/>
</dbReference>
<dbReference type="SMART" id="SM00327">
    <property type="entry name" value="VWA"/>
    <property type="match status" value="1"/>
</dbReference>
<evidence type="ECO:0000259" key="1">
    <source>
        <dbReference type="PROSITE" id="PS50234"/>
    </source>
</evidence>
<gene>
    <name evidence="2" type="ORF">SAMN04488121_102108</name>
</gene>
<name>A0A1G7LLB8_CHIFI</name>
<dbReference type="Proteomes" id="UP000199045">
    <property type="component" value="Unassembled WGS sequence"/>
</dbReference>